<sequence length="164" mass="17388">MFFSSQAFVLIHVAISLAAIAAGLVAVADLAAGRLRAGWTAAFLWLTLATSLTGFLFPISVFTPALAFGVLSTVLLALAFAALYRFHLAGAWRVVYVVTAIAALWLNVFVLIVQAFQKVGPLHALAPTGAEPPFAAAQVAALAILVWAGWRSLKRFRPATTRPV</sequence>
<protein>
    <submittedName>
        <fullName evidence="2">Uncharacterized protein</fullName>
    </submittedName>
</protein>
<reference evidence="2" key="1">
    <citation type="submission" date="2020-12" db="EMBL/GenBank/DDBJ databases">
        <title>Methylobrevis albus sp. nov., isolated from fresh water lack sediment.</title>
        <authorList>
            <person name="Zou Q."/>
        </authorList>
    </citation>
    <scope>NUCLEOTIDE SEQUENCE</scope>
    <source>
        <strain evidence="2">L22</strain>
    </source>
</reference>
<organism evidence="2 3">
    <name type="scientific">Methylobrevis albus</name>
    <dbReference type="NCBI Taxonomy" id="2793297"/>
    <lineage>
        <taxon>Bacteria</taxon>
        <taxon>Pseudomonadati</taxon>
        <taxon>Pseudomonadota</taxon>
        <taxon>Alphaproteobacteria</taxon>
        <taxon>Hyphomicrobiales</taxon>
        <taxon>Pleomorphomonadaceae</taxon>
        <taxon>Methylobrevis</taxon>
    </lineage>
</organism>
<name>A0A931I0D6_9HYPH</name>
<feature type="transmembrane region" description="Helical" evidence="1">
    <location>
        <begin position="39"/>
        <end position="59"/>
    </location>
</feature>
<dbReference type="EMBL" id="JADZLT010000043">
    <property type="protein sequence ID" value="MBH0237432.1"/>
    <property type="molecule type" value="Genomic_DNA"/>
</dbReference>
<evidence type="ECO:0000313" key="3">
    <source>
        <dbReference type="Proteomes" id="UP000631694"/>
    </source>
</evidence>
<keyword evidence="1" id="KW-0472">Membrane</keyword>
<accession>A0A931I0D6</accession>
<feature type="transmembrane region" description="Helical" evidence="1">
    <location>
        <begin position="133"/>
        <end position="150"/>
    </location>
</feature>
<feature type="transmembrane region" description="Helical" evidence="1">
    <location>
        <begin position="91"/>
        <end position="113"/>
    </location>
</feature>
<keyword evidence="3" id="KW-1185">Reference proteome</keyword>
<keyword evidence="1" id="KW-0812">Transmembrane</keyword>
<feature type="transmembrane region" description="Helical" evidence="1">
    <location>
        <begin position="6"/>
        <end position="27"/>
    </location>
</feature>
<comment type="caution">
    <text evidence="2">The sequence shown here is derived from an EMBL/GenBank/DDBJ whole genome shotgun (WGS) entry which is preliminary data.</text>
</comment>
<evidence type="ECO:0000313" key="2">
    <source>
        <dbReference type="EMBL" id="MBH0237432.1"/>
    </source>
</evidence>
<gene>
    <name evidence="2" type="ORF">I5731_06325</name>
</gene>
<dbReference type="Proteomes" id="UP000631694">
    <property type="component" value="Unassembled WGS sequence"/>
</dbReference>
<evidence type="ECO:0000256" key="1">
    <source>
        <dbReference type="SAM" id="Phobius"/>
    </source>
</evidence>
<dbReference type="RefSeq" id="WP_197310527.1">
    <property type="nucleotide sequence ID" value="NZ_JADZLT010000043.1"/>
</dbReference>
<keyword evidence="1" id="KW-1133">Transmembrane helix</keyword>
<proteinExistence type="predicted"/>
<dbReference type="AlphaFoldDB" id="A0A931I0D6"/>
<feature type="transmembrane region" description="Helical" evidence="1">
    <location>
        <begin position="65"/>
        <end position="84"/>
    </location>
</feature>